<proteinExistence type="predicted"/>
<dbReference type="AlphaFoldDB" id="A0ABC8J034"/>
<reference evidence="1 2" key="1">
    <citation type="submission" date="2022-03" db="EMBL/GenBank/DDBJ databases">
        <authorList>
            <person name="Macdonald S."/>
            <person name="Ahmed S."/>
            <person name="Newling K."/>
        </authorList>
    </citation>
    <scope>NUCLEOTIDE SEQUENCE [LARGE SCALE GENOMIC DNA]</scope>
</reference>
<sequence>MAGNRDLKMKGPLTEEESQIAKDAYQRGKFDTMKHYRAMLIMCRDQTRALKKGIWLNSIRFA</sequence>
<dbReference type="EMBL" id="CAKOAT010067711">
    <property type="protein sequence ID" value="CAH8307651.1"/>
    <property type="molecule type" value="Genomic_DNA"/>
</dbReference>
<name>A0ABC8J034_ERUVS</name>
<accession>A0ABC8J034</accession>
<dbReference type="Proteomes" id="UP001642260">
    <property type="component" value="Unassembled WGS sequence"/>
</dbReference>
<evidence type="ECO:0000313" key="2">
    <source>
        <dbReference type="Proteomes" id="UP001642260"/>
    </source>
</evidence>
<evidence type="ECO:0000313" key="1">
    <source>
        <dbReference type="EMBL" id="CAH8307651.1"/>
    </source>
</evidence>
<gene>
    <name evidence="1" type="ORF">ERUC_LOCUS4985</name>
</gene>
<keyword evidence="2" id="KW-1185">Reference proteome</keyword>
<protein>
    <submittedName>
        <fullName evidence="1">Uncharacterized protein</fullName>
    </submittedName>
</protein>
<organism evidence="1 2">
    <name type="scientific">Eruca vesicaria subsp. sativa</name>
    <name type="common">Garden rocket</name>
    <name type="synonym">Eruca sativa</name>
    <dbReference type="NCBI Taxonomy" id="29727"/>
    <lineage>
        <taxon>Eukaryota</taxon>
        <taxon>Viridiplantae</taxon>
        <taxon>Streptophyta</taxon>
        <taxon>Embryophyta</taxon>
        <taxon>Tracheophyta</taxon>
        <taxon>Spermatophyta</taxon>
        <taxon>Magnoliopsida</taxon>
        <taxon>eudicotyledons</taxon>
        <taxon>Gunneridae</taxon>
        <taxon>Pentapetalae</taxon>
        <taxon>rosids</taxon>
        <taxon>malvids</taxon>
        <taxon>Brassicales</taxon>
        <taxon>Brassicaceae</taxon>
        <taxon>Brassiceae</taxon>
        <taxon>Eruca</taxon>
    </lineage>
</organism>
<comment type="caution">
    <text evidence="1">The sequence shown here is derived from an EMBL/GenBank/DDBJ whole genome shotgun (WGS) entry which is preliminary data.</text>
</comment>